<dbReference type="SUPFAM" id="SSF102114">
    <property type="entry name" value="Radical SAM enzymes"/>
    <property type="match status" value="1"/>
</dbReference>
<dbReference type="STRING" id="1760988.SAMN02949497_0300"/>
<keyword evidence="5" id="KW-0411">Iron-sulfur</keyword>
<gene>
    <name evidence="6" type="ORF">SAMN02949497_0300</name>
</gene>
<dbReference type="Pfam" id="PF13353">
    <property type="entry name" value="Fer4_12"/>
    <property type="match status" value="1"/>
</dbReference>
<dbReference type="GO" id="GO:0046872">
    <property type="term" value="F:metal ion binding"/>
    <property type="evidence" value="ECO:0007669"/>
    <property type="project" value="UniProtKB-KW"/>
</dbReference>
<organism evidence="6 7">
    <name type="scientific">Methylomagnum ishizawai</name>
    <dbReference type="NCBI Taxonomy" id="1760988"/>
    <lineage>
        <taxon>Bacteria</taxon>
        <taxon>Pseudomonadati</taxon>
        <taxon>Pseudomonadota</taxon>
        <taxon>Gammaproteobacteria</taxon>
        <taxon>Methylococcales</taxon>
        <taxon>Methylococcaceae</taxon>
        <taxon>Methylomagnum</taxon>
    </lineage>
</organism>
<dbReference type="Proteomes" id="UP000192923">
    <property type="component" value="Unassembled WGS sequence"/>
</dbReference>
<evidence type="ECO:0000256" key="3">
    <source>
        <dbReference type="ARBA" id="ARBA00022723"/>
    </source>
</evidence>
<dbReference type="InterPro" id="IPR058240">
    <property type="entry name" value="rSAM_sf"/>
</dbReference>
<evidence type="ECO:0000256" key="4">
    <source>
        <dbReference type="ARBA" id="ARBA00023004"/>
    </source>
</evidence>
<evidence type="ECO:0000313" key="7">
    <source>
        <dbReference type="Proteomes" id="UP000192923"/>
    </source>
</evidence>
<dbReference type="Gene3D" id="3.20.20.70">
    <property type="entry name" value="Aldolase class I"/>
    <property type="match status" value="1"/>
</dbReference>
<dbReference type="InterPro" id="IPR050377">
    <property type="entry name" value="Radical_SAM_PqqE_MftC-like"/>
</dbReference>
<accession>A0A1Y6D5L5</accession>
<dbReference type="CDD" id="cd01335">
    <property type="entry name" value="Radical_SAM"/>
    <property type="match status" value="1"/>
</dbReference>
<dbReference type="InterPro" id="IPR013785">
    <property type="entry name" value="Aldolase_TIM"/>
</dbReference>
<keyword evidence="3" id="KW-0479">Metal-binding</keyword>
<reference evidence="6 7" key="1">
    <citation type="submission" date="2016-12" db="EMBL/GenBank/DDBJ databases">
        <authorList>
            <person name="Song W.-J."/>
            <person name="Kurnit D.M."/>
        </authorList>
    </citation>
    <scope>NUCLEOTIDE SEQUENCE [LARGE SCALE GENOMIC DNA]</scope>
    <source>
        <strain evidence="6 7">175</strain>
    </source>
</reference>
<dbReference type="RefSeq" id="WP_085216747.1">
    <property type="nucleotide sequence ID" value="NZ_FXAM01000003.1"/>
</dbReference>
<dbReference type="GO" id="GO:0051536">
    <property type="term" value="F:iron-sulfur cluster binding"/>
    <property type="evidence" value="ECO:0007669"/>
    <property type="project" value="UniProtKB-KW"/>
</dbReference>
<evidence type="ECO:0000256" key="5">
    <source>
        <dbReference type="ARBA" id="ARBA00023014"/>
    </source>
</evidence>
<keyword evidence="7" id="KW-1185">Reference proteome</keyword>
<evidence type="ECO:0000256" key="1">
    <source>
        <dbReference type="ARBA" id="ARBA00001966"/>
    </source>
</evidence>
<evidence type="ECO:0000313" key="6">
    <source>
        <dbReference type="EMBL" id="SMF97730.1"/>
    </source>
</evidence>
<dbReference type="EMBL" id="FXAM01000003">
    <property type="protein sequence ID" value="SMF97730.1"/>
    <property type="molecule type" value="Genomic_DNA"/>
</dbReference>
<sequence>MLGKFLASLLGHPHKTAEVQAESIGIPNPGVRIVEGKIIPHYACQTDIVGQCNLACRDCDHISPIAQHRYADPESLHRDFSILAKVYQPRLVQLLGGEPLLHPRIVPVIQAVRASGISDRVMVITNGLLLPHMQDAFWENLDDLEISIYPGSHPDPKSMESFKAKARAFNVRLEIYYYKEFRRVFSLSGNHNPALVERIYRSCKKVHIWGCHSVYDGHLYKCPQSIFIPRMLGLATGEYPRDGIELRDDPGFRDRLYAYLTAPEPLHACRHCLATAGVLRPHIQVQPKDWLSHQDGTLESWVDYEELARIEAEMHIQKPDHIKELLERQDVG</sequence>
<comment type="cofactor">
    <cofactor evidence="1">
        <name>[4Fe-4S] cluster</name>
        <dbReference type="ChEBI" id="CHEBI:49883"/>
    </cofactor>
</comment>
<dbReference type="GO" id="GO:0003824">
    <property type="term" value="F:catalytic activity"/>
    <property type="evidence" value="ECO:0007669"/>
    <property type="project" value="InterPro"/>
</dbReference>
<evidence type="ECO:0000256" key="2">
    <source>
        <dbReference type="ARBA" id="ARBA00022691"/>
    </source>
</evidence>
<protein>
    <submittedName>
        <fullName evidence="6">4Fe-4S single cluster domain-containing protein</fullName>
    </submittedName>
</protein>
<dbReference type="PANTHER" id="PTHR11228">
    <property type="entry name" value="RADICAL SAM DOMAIN PROTEIN"/>
    <property type="match status" value="1"/>
</dbReference>
<dbReference type="InterPro" id="IPR007197">
    <property type="entry name" value="rSAM"/>
</dbReference>
<dbReference type="OrthoDB" id="9763993at2"/>
<dbReference type="PANTHER" id="PTHR11228:SF7">
    <property type="entry name" value="PQQA PEPTIDE CYCLASE"/>
    <property type="match status" value="1"/>
</dbReference>
<dbReference type="AlphaFoldDB" id="A0A1Y6D5L5"/>
<dbReference type="SFLD" id="SFLDS00029">
    <property type="entry name" value="Radical_SAM"/>
    <property type="match status" value="1"/>
</dbReference>
<proteinExistence type="predicted"/>
<keyword evidence="4" id="KW-0408">Iron</keyword>
<keyword evidence="2" id="KW-0949">S-adenosyl-L-methionine</keyword>
<name>A0A1Y6D5L5_9GAMM</name>